<dbReference type="SUPFAM" id="SSF56672">
    <property type="entry name" value="DNA/RNA polymerases"/>
    <property type="match status" value="1"/>
</dbReference>
<dbReference type="Proteomes" id="UP000257109">
    <property type="component" value="Unassembled WGS sequence"/>
</dbReference>
<evidence type="ECO:0000256" key="1">
    <source>
        <dbReference type="SAM" id="MobiDB-lite"/>
    </source>
</evidence>
<dbReference type="EMBL" id="QJKJ01004003">
    <property type="protein sequence ID" value="RDX95968.1"/>
    <property type="molecule type" value="Genomic_DNA"/>
</dbReference>
<dbReference type="OrthoDB" id="1928766at2759"/>
<dbReference type="InterPro" id="IPR043128">
    <property type="entry name" value="Rev_trsase/Diguanyl_cyclase"/>
</dbReference>
<dbReference type="AlphaFoldDB" id="A0A371GZH8"/>
<comment type="caution">
    <text evidence="2">The sequence shown here is derived from an EMBL/GenBank/DDBJ whole genome shotgun (WGS) entry which is preliminary data.</text>
</comment>
<dbReference type="PANTHER" id="PTHR24559">
    <property type="entry name" value="TRANSPOSON TY3-I GAG-POL POLYPROTEIN"/>
    <property type="match status" value="1"/>
</dbReference>
<proteinExistence type="predicted"/>
<dbReference type="InterPro" id="IPR053134">
    <property type="entry name" value="RNA-dir_DNA_polymerase"/>
</dbReference>
<name>A0A371GZH8_MUCPR</name>
<gene>
    <name evidence="2" type="ORF">CR513_21430</name>
</gene>
<evidence type="ECO:0000313" key="2">
    <source>
        <dbReference type="EMBL" id="RDX95968.1"/>
    </source>
</evidence>
<evidence type="ECO:0000313" key="3">
    <source>
        <dbReference type="Proteomes" id="UP000257109"/>
    </source>
</evidence>
<keyword evidence="3" id="KW-1185">Reference proteome</keyword>
<reference evidence="2" key="1">
    <citation type="submission" date="2018-05" db="EMBL/GenBank/DDBJ databases">
        <title>Draft genome of Mucuna pruriens seed.</title>
        <authorList>
            <person name="Nnadi N.E."/>
            <person name="Vos R."/>
            <person name="Hasami M.H."/>
            <person name="Devisetty U.K."/>
            <person name="Aguiy J.C."/>
        </authorList>
    </citation>
    <scope>NUCLEOTIDE SEQUENCE [LARGE SCALE GENOMIC DNA]</scope>
    <source>
        <strain evidence="2">JCA_2017</strain>
    </source>
</reference>
<feature type="non-terminal residue" evidence="2">
    <location>
        <position position="1"/>
    </location>
</feature>
<protein>
    <recommendedName>
        <fullName evidence="4">Reverse transcriptase domain-containing protein</fullName>
    </recommendedName>
</protein>
<dbReference type="Gene3D" id="3.30.70.270">
    <property type="match status" value="1"/>
</dbReference>
<dbReference type="InterPro" id="IPR043502">
    <property type="entry name" value="DNA/RNA_pol_sf"/>
</dbReference>
<accession>A0A371GZH8</accession>
<sequence>MGDKKKGGKRGNWEATSSSFHSPNLGGQLGDGPKVQRTVVHDPYPFPSIDQLVNGSSGHDLLSFMDAYSRYNKIRMHPMDEIKIAFVTNEGSFYYKRLMDQIFKDQIGLDLEVYIDDKVAKSVDGE</sequence>
<evidence type="ECO:0008006" key="4">
    <source>
        <dbReference type="Google" id="ProtNLM"/>
    </source>
</evidence>
<dbReference type="PANTHER" id="PTHR24559:SF444">
    <property type="entry name" value="REVERSE TRANSCRIPTASE DOMAIN-CONTAINING PROTEIN"/>
    <property type="match status" value="1"/>
</dbReference>
<feature type="region of interest" description="Disordered" evidence="1">
    <location>
        <begin position="1"/>
        <end position="37"/>
    </location>
</feature>
<organism evidence="2 3">
    <name type="scientific">Mucuna pruriens</name>
    <name type="common">Velvet bean</name>
    <name type="synonym">Dolichos pruriens</name>
    <dbReference type="NCBI Taxonomy" id="157652"/>
    <lineage>
        <taxon>Eukaryota</taxon>
        <taxon>Viridiplantae</taxon>
        <taxon>Streptophyta</taxon>
        <taxon>Embryophyta</taxon>
        <taxon>Tracheophyta</taxon>
        <taxon>Spermatophyta</taxon>
        <taxon>Magnoliopsida</taxon>
        <taxon>eudicotyledons</taxon>
        <taxon>Gunneridae</taxon>
        <taxon>Pentapetalae</taxon>
        <taxon>rosids</taxon>
        <taxon>fabids</taxon>
        <taxon>Fabales</taxon>
        <taxon>Fabaceae</taxon>
        <taxon>Papilionoideae</taxon>
        <taxon>50 kb inversion clade</taxon>
        <taxon>NPAAA clade</taxon>
        <taxon>indigoferoid/millettioid clade</taxon>
        <taxon>Phaseoleae</taxon>
        <taxon>Mucuna</taxon>
    </lineage>
</organism>